<name>A0A448WFC6_9PLAT</name>
<accession>A0A448WFC6</accession>
<evidence type="ECO:0000313" key="2">
    <source>
        <dbReference type="Proteomes" id="UP000784294"/>
    </source>
</evidence>
<organism evidence="1 2">
    <name type="scientific">Protopolystoma xenopodis</name>
    <dbReference type="NCBI Taxonomy" id="117903"/>
    <lineage>
        <taxon>Eukaryota</taxon>
        <taxon>Metazoa</taxon>
        <taxon>Spiralia</taxon>
        <taxon>Lophotrochozoa</taxon>
        <taxon>Platyhelminthes</taxon>
        <taxon>Monogenea</taxon>
        <taxon>Polyopisthocotylea</taxon>
        <taxon>Polystomatidea</taxon>
        <taxon>Polystomatidae</taxon>
        <taxon>Protopolystoma</taxon>
    </lineage>
</organism>
<protein>
    <submittedName>
        <fullName evidence="1">Uncharacterized protein</fullName>
    </submittedName>
</protein>
<gene>
    <name evidence="1" type="ORF">PXEA_LOCUS3835</name>
</gene>
<sequence>MADQACLIGTFFYEAILTSVKSVQDEKQGRVIWKSSIRFYQPFGDLLMCYILKPFQGHLIHFGTYGSLSESNIFQNFDAETVTLESTDNRSLINRRFSVASSASFLTGLSIDEQLGELELGSMIETIEDDEDKQPQQQVIQTVDKTTASLCNSDKLGKFPVDCKWRESNESTSETLYESHWEKAVNEEASNQQKNQDPEIDRQLTDSKFEEAPELMAAEGMLMKPILPDAVNINSVPPLLKA</sequence>
<evidence type="ECO:0000313" key="1">
    <source>
        <dbReference type="EMBL" id="VEL10395.1"/>
    </source>
</evidence>
<reference evidence="1" key="1">
    <citation type="submission" date="2018-11" db="EMBL/GenBank/DDBJ databases">
        <authorList>
            <consortium name="Pathogen Informatics"/>
        </authorList>
    </citation>
    <scope>NUCLEOTIDE SEQUENCE</scope>
</reference>
<comment type="caution">
    <text evidence="1">The sequence shown here is derived from an EMBL/GenBank/DDBJ whole genome shotgun (WGS) entry which is preliminary data.</text>
</comment>
<proteinExistence type="predicted"/>
<dbReference type="EMBL" id="CAAALY010008898">
    <property type="protein sequence ID" value="VEL10395.1"/>
    <property type="molecule type" value="Genomic_DNA"/>
</dbReference>
<keyword evidence="2" id="KW-1185">Reference proteome</keyword>
<dbReference type="Proteomes" id="UP000784294">
    <property type="component" value="Unassembled WGS sequence"/>
</dbReference>
<dbReference type="AlphaFoldDB" id="A0A448WFC6"/>